<dbReference type="GO" id="GO:0045296">
    <property type="term" value="F:cadherin binding"/>
    <property type="evidence" value="ECO:0007669"/>
    <property type="project" value="TreeGrafter"/>
</dbReference>
<gene>
    <name evidence="3" type="ORF">CAMP_LOCUS7821</name>
</gene>
<name>A0A9P1IGZ9_9PELO</name>
<dbReference type="AlphaFoldDB" id="A0A9P1IGZ9"/>
<evidence type="ECO:0000313" key="4">
    <source>
        <dbReference type="Proteomes" id="UP001152747"/>
    </source>
</evidence>
<comment type="caution">
    <text evidence="3">The sequence shown here is derived from an EMBL/GenBank/DDBJ whole genome shotgun (WGS) entry which is preliminary data.</text>
</comment>
<dbReference type="OrthoDB" id="5862042at2759"/>
<dbReference type="PANTHER" id="PTHR31711">
    <property type="entry name" value="ARGININE AND GLUTAMATE-RICH PROTEIN 1"/>
    <property type="match status" value="1"/>
</dbReference>
<dbReference type="GO" id="GO:0005739">
    <property type="term" value="C:mitochondrion"/>
    <property type="evidence" value="ECO:0007669"/>
    <property type="project" value="TreeGrafter"/>
</dbReference>
<evidence type="ECO:0000256" key="1">
    <source>
        <dbReference type="SAM" id="Coils"/>
    </source>
</evidence>
<dbReference type="InterPro" id="IPR033371">
    <property type="entry name" value="ARGLU1"/>
</dbReference>
<feature type="coiled-coil region" evidence="1">
    <location>
        <begin position="147"/>
        <end position="216"/>
    </location>
</feature>
<dbReference type="Pfam" id="PF15346">
    <property type="entry name" value="ARGLU"/>
    <property type="match status" value="1"/>
</dbReference>
<feature type="compositionally biased region" description="Basic and acidic residues" evidence="2">
    <location>
        <begin position="60"/>
        <end position="75"/>
    </location>
</feature>
<organism evidence="3 4">
    <name type="scientific">Caenorhabditis angaria</name>
    <dbReference type="NCBI Taxonomy" id="860376"/>
    <lineage>
        <taxon>Eukaryota</taxon>
        <taxon>Metazoa</taxon>
        <taxon>Ecdysozoa</taxon>
        <taxon>Nematoda</taxon>
        <taxon>Chromadorea</taxon>
        <taxon>Rhabditida</taxon>
        <taxon>Rhabditina</taxon>
        <taxon>Rhabditomorpha</taxon>
        <taxon>Rhabditoidea</taxon>
        <taxon>Rhabditidae</taxon>
        <taxon>Peloderinae</taxon>
        <taxon>Caenorhabditis</taxon>
    </lineage>
</organism>
<feature type="compositionally biased region" description="Basic residues" evidence="2">
    <location>
        <begin position="1"/>
        <end position="11"/>
    </location>
</feature>
<dbReference type="PANTHER" id="PTHR31711:SF1">
    <property type="entry name" value="ARGININE AND GLUTAMATE-RICH PROTEIN 1"/>
    <property type="match status" value="1"/>
</dbReference>
<keyword evidence="4" id="KW-1185">Reference proteome</keyword>
<evidence type="ECO:0000313" key="3">
    <source>
        <dbReference type="EMBL" id="CAI5445184.1"/>
    </source>
</evidence>
<protein>
    <submittedName>
        <fullName evidence="3">Uncharacterized protein</fullName>
    </submittedName>
</protein>
<dbReference type="Proteomes" id="UP001152747">
    <property type="component" value="Unassembled WGS sequence"/>
</dbReference>
<feature type="region of interest" description="Disordered" evidence="2">
    <location>
        <begin position="1"/>
        <end position="87"/>
    </location>
</feature>
<evidence type="ECO:0000256" key="2">
    <source>
        <dbReference type="SAM" id="MobiDB-lite"/>
    </source>
</evidence>
<feature type="compositionally biased region" description="Basic residues" evidence="2">
    <location>
        <begin position="33"/>
        <end position="43"/>
    </location>
</feature>
<proteinExistence type="predicted"/>
<feature type="compositionally biased region" description="Basic and acidic residues" evidence="2">
    <location>
        <begin position="17"/>
        <end position="32"/>
    </location>
</feature>
<accession>A0A9P1IGZ9</accession>
<keyword evidence="1" id="KW-0175">Coiled coil</keyword>
<dbReference type="GO" id="GO:0005654">
    <property type="term" value="C:nucleoplasm"/>
    <property type="evidence" value="ECO:0007669"/>
    <property type="project" value="TreeGrafter"/>
</dbReference>
<dbReference type="EMBL" id="CANHGI010000003">
    <property type="protein sequence ID" value="CAI5445184.1"/>
    <property type="molecule type" value="Genomic_DNA"/>
</dbReference>
<sequence length="235" mass="28191">MSRRSRSRSRTRSPPSRPRDREDRRRRDDRDRKKDRKKRRHRSHSSEGSIAESHQLGSILKEERRRRERSRERNSTPRTFEPDASIPFDINTLNDSAKKWLEERITEQVTSRVDKLETLMAEKATAARNEMEKMLRAQIETEMANELEECKKRDEQSRKRCKQLESELEKKINEAEESRRQYEENRLAMLDQKSQLERERAELLREKEELKKSEQQTIINKGGVARAPIKFKFGK</sequence>
<reference evidence="3" key="1">
    <citation type="submission" date="2022-11" db="EMBL/GenBank/DDBJ databases">
        <authorList>
            <person name="Kikuchi T."/>
        </authorList>
    </citation>
    <scope>NUCLEOTIDE SEQUENCE</scope>
    <source>
        <strain evidence="3">PS1010</strain>
    </source>
</reference>